<dbReference type="RefSeq" id="WP_278319367.1">
    <property type="nucleotide sequence ID" value="NZ_CP053314.1"/>
</dbReference>
<protein>
    <submittedName>
        <fullName evidence="2">SGNH/GDSL hydrolase family protein</fullName>
        <ecNumber evidence="2">3.1.-.-</ecNumber>
    </submittedName>
</protein>
<dbReference type="EC" id="3.1.-.-" evidence="2"/>
<organism evidence="2 3">
    <name type="scientific">Limosilactobacillus fermentum</name>
    <name type="common">Lactobacillus fermentum</name>
    <dbReference type="NCBI Taxonomy" id="1613"/>
    <lineage>
        <taxon>Bacteria</taxon>
        <taxon>Bacillati</taxon>
        <taxon>Bacillota</taxon>
        <taxon>Bacilli</taxon>
        <taxon>Lactobacillales</taxon>
        <taxon>Lactobacillaceae</taxon>
        <taxon>Limosilactobacillus</taxon>
    </lineage>
</organism>
<gene>
    <name evidence="2" type="ORF">P8634_10935</name>
</gene>
<dbReference type="Pfam" id="PF13472">
    <property type="entry name" value="Lipase_GDSL_2"/>
    <property type="match status" value="1"/>
</dbReference>
<dbReference type="Proteomes" id="UP001218104">
    <property type="component" value="Plasmid pMSJK0025"/>
</dbReference>
<dbReference type="InterPro" id="IPR013830">
    <property type="entry name" value="SGNH_hydro"/>
</dbReference>
<dbReference type="InterPro" id="IPR036514">
    <property type="entry name" value="SGNH_hydro_sf"/>
</dbReference>
<dbReference type="SUPFAM" id="SSF52266">
    <property type="entry name" value="SGNH hydrolase"/>
    <property type="match status" value="1"/>
</dbReference>
<evidence type="ECO:0000259" key="1">
    <source>
        <dbReference type="Pfam" id="PF13472"/>
    </source>
</evidence>
<proteinExistence type="predicted"/>
<dbReference type="AlphaFoldDB" id="A0AAJ5ZWN2"/>
<accession>A0AAJ5ZWN2</accession>
<geneLocation type="plasmid" evidence="2 3">
    <name>pMSJK0025</name>
</geneLocation>
<reference evidence="2" key="1">
    <citation type="submission" date="2023-04" db="EMBL/GenBank/DDBJ databases">
        <title>Genomic of Limosilactobacillus fermentum MSJK0025.</title>
        <authorList>
            <person name="Yang S."/>
        </authorList>
    </citation>
    <scope>NUCLEOTIDE SEQUENCE</scope>
    <source>
        <strain evidence="2">MSJK0025</strain>
        <plasmid evidence="2">pMSJK0025</plasmid>
    </source>
</reference>
<name>A0AAJ5ZWN2_LIMFE</name>
<dbReference type="CDD" id="cd00229">
    <property type="entry name" value="SGNH_hydrolase"/>
    <property type="match status" value="1"/>
</dbReference>
<dbReference type="GO" id="GO:0016787">
    <property type="term" value="F:hydrolase activity"/>
    <property type="evidence" value="ECO:0007669"/>
    <property type="project" value="UniProtKB-KW"/>
</dbReference>
<feature type="domain" description="SGNH hydrolase-type esterase" evidence="1">
    <location>
        <begin position="6"/>
        <end position="189"/>
    </location>
</feature>
<keyword evidence="2" id="KW-0378">Hydrolase</keyword>
<evidence type="ECO:0000313" key="2">
    <source>
        <dbReference type="EMBL" id="WFR90193.1"/>
    </source>
</evidence>
<keyword evidence="2" id="KW-0614">Plasmid</keyword>
<sequence length="378" mass="41753">MTKMIALGDSIFAGLASDGQGGHVQANPTIPQMVASALGWECNNQAIGGTKFTDSDGKGTNFTDQVKKFNFADYDRVLIGYGINDYDDSPYPPPYEVMDAIKRGVEKIWSDNSAIKIYIEVPTPSFAKNNTNQDAKNEGGHTQREINDAIVSEAKALSIPYFDYRDKAPYLITYANRNEVLDTWMIHPTVPVMKQMAQLLSEWIEGLERPTVVDNGSSSDPFTPDPIKWVDLNGNSDNGSTNGSSSTTYTVQQIDKLDLTKINSVSDLTSTLNDNVKKIWTAMMGIAGEVTDTGWTPQTFDLVNRQFRNYIIDTVTAIQRYASGTLGGTEMDDDNGNQISVEAYSLSRSLLINDVITSLNNWFDVCQTCLNSIINSMY</sequence>
<dbReference type="Gene3D" id="3.40.50.1110">
    <property type="entry name" value="SGNH hydrolase"/>
    <property type="match status" value="1"/>
</dbReference>
<dbReference type="EMBL" id="CP121469">
    <property type="protein sequence ID" value="WFR90193.1"/>
    <property type="molecule type" value="Genomic_DNA"/>
</dbReference>
<evidence type="ECO:0000313" key="3">
    <source>
        <dbReference type="Proteomes" id="UP001218104"/>
    </source>
</evidence>